<protein>
    <submittedName>
        <fullName evidence="2">Uncharacterized protein</fullName>
    </submittedName>
</protein>
<accession>A0A8H3J2P2</accession>
<proteinExistence type="predicted"/>
<gene>
    <name evidence="2" type="ORF">IMSHALPRED_001553</name>
</gene>
<dbReference type="EMBL" id="CAJPDT010000120">
    <property type="protein sequence ID" value="CAF9939553.1"/>
    <property type="molecule type" value="Genomic_DNA"/>
</dbReference>
<dbReference type="InterPro" id="IPR010158">
    <property type="entry name" value="Amidase_Cbmase"/>
</dbReference>
<dbReference type="AlphaFoldDB" id="A0A8H3J2P2"/>
<sequence length="205" mass="22536">MVSSGVWAGKIPLDRAHSLQEVGGLKQTMKQELERIGYLGAMEPSFRAMPIAAHFELHIAKMILHSHRLATKYSSLASTGLLSVLPGSTNTVPGTVQFSLDIRAGEDDRLMMLEHELKVDFEKIAKNEAVDGLNESGATGKGCTVEWTLDAPSEAIKFDNDCIRCVDESARELFGGEHENLTLPMISGAGQYDFPDPNSFRWFHS</sequence>
<dbReference type="Proteomes" id="UP000664534">
    <property type="component" value="Unassembled WGS sequence"/>
</dbReference>
<dbReference type="PANTHER" id="PTHR32494:SF5">
    <property type="entry name" value="ALLANTOATE AMIDOHYDROLASE"/>
    <property type="match status" value="1"/>
</dbReference>
<organism evidence="2 3">
    <name type="scientific">Imshaugia aleurites</name>
    <dbReference type="NCBI Taxonomy" id="172621"/>
    <lineage>
        <taxon>Eukaryota</taxon>
        <taxon>Fungi</taxon>
        <taxon>Dikarya</taxon>
        <taxon>Ascomycota</taxon>
        <taxon>Pezizomycotina</taxon>
        <taxon>Lecanoromycetes</taxon>
        <taxon>OSLEUM clade</taxon>
        <taxon>Lecanoromycetidae</taxon>
        <taxon>Lecanorales</taxon>
        <taxon>Lecanorineae</taxon>
        <taxon>Parmeliaceae</taxon>
        <taxon>Imshaugia</taxon>
    </lineage>
</organism>
<keyword evidence="1" id="KW-0378">Hydrolase</keyword>
<evidence type="ECO:0000313" key="3">
    <source>
        <dbReference type="Proteomes" id="UP000664534"/>
    </source>
</evidence>
<dbReference type="SUPFAM" id="SSF55031">
    <property type="entry name" value="Bacterial exopeptidase dimerisation domain"/>
    <property type="match status" value="1"/>
</dbReference>
<dbReference type="InterPro" id="IPR036264">
    <property type="entry name" value="Bact_exopeptidase_dim_dom"/>
</dbReference>
<dbReference type="GO" id="GO:0016813">
    <property type="term" value="F:hydrolase activity, acting on carbon-nitrogen (but not peptide) bonds, in linear amidines"/>
    <property type="evidence" value="ECO:0007669"/>
    <property type="project" value="InterPro"/>
</dbReference>
<dbReference type="OrthoDB" id="4676at2759"/>
<evidence type="ECO:0000313" key="2">
    <source>
        <dbReference type="EMBL" id="CAF9939553.1"/>
    </source>
</evidence>
<reference evidence="2" key="1">
    <citation type="submission" date="2021-03" db="EMBL/GenBank/DDBJ databases">
        <authorList>
            <person name="Tagirdzhanova G."/>
        </authorList>
    </citation>
    <scope>NUCLEOTIDE SEQUENCE</scope>
</reference>
<name>A0A8H3J2P2_9LECA</name>
<dbReference type="Gene3D" id="3.30.70.360">
    <property type="match status" value="1"/>
</dbReference>
<keyword evidence="3" id="KW-1185">Reference proteome</keyword>
<dbReference type="SUPFAM" id="SSF53187">
    <property type="entry name" value="Zn-dependent exopeptidases"/>
    <property type="match status" value="1"/>
</dbReference>
<evidence type="ECO:0000256" key="1">
    <source>
        <dbReference type="ARBA" id="ARBA00022801"/>
    </source>
</evidence>
<comment type="caution">
    <text evidence="2">The sequence shown here is derived from an EMBL/GenBank/DDBJ whole genome shotgun (WGS) entry which is preliminary data.</text>
</comment>
<dbReference type="PANTHER" id="PTHR32494">
    <property type="entry name" value="ALLANTOATE DEIMINASE-RELATED"/>
    <property type="match status" value="1"/>
</dbReference>